<sequence>MSILTQWKENYQSESLRKIEGEYKTVHFRLFVIR</sequence>
<gene>
    <name evidence="1" type="ORF">RUMGNA_03082</name>
</gene>
<accession>A7B671</accession>
<reference evidence="1 2" key="2">
    <citation type="submission" date="2007-06" db="EMBL/GenBank/DDBJ databases">
        <title>Draft genome sequence of Ruminococcus gnavus (ATCC 29149).</title>
        <authorList>
            <person name="Sudarsanam P."/>
            <person name="Ley R."/>
            <person name="Guruge J."/>
            <person name="Turnbaugh P.J."/>
            <person name="Mahowald M."/>
            <person name="Liep D."/>
            <person name="Gordon J."/>
        </authorList>
    </citation>
    <scope>NUCLEOTIDE SEQUENCE [LARGE SCALE GENOMIC DNA]</scope>
    <source>
        <strain evidence="1 2">ATCC 29149</strain>
    </source>
</reference>
<evidence type="ECO:0000313" key="1">
    <source>
        <dbReference type="EMBL" id="EDN76623.1"/>
    </source>
</evidence>
<dbReference type="PaxDb" id="411470-RUMGNA_03082"/>
<comment type="caution">
    <text evidence="1">The sequence shown here is derived from an EMBL/GenBank/DDBJ whole genome shotgun (WGS) entry which is preliminary data.</text>
</comment>
<name>A7B671_MEDG7</name>
<organism evidence="1 2">
    <name type="scientific">Mediterraneibacter gnavus (strain ATCC 29149 / DSM 114966 / JCM 6515 / VPI C7-9)</name>
    <name type="common">Ruminococcus gnavus</name>
    <dbReference type="NCBI Taxonomy" id="411470"/>
    <lineage>
        <taxon>Bacteria</taxon>
        <taxon>Bacillati</taxon>
        <taxon>Bacillota</taxon>
        <taxon>Clostridia</taxon>
        <taxon>Lachnospirales</taxon>
        <taxon>Lachnospiraceae</taxon>
        <taxon>Mediterraneibacter</taxon>
    </lineage>
</organism>
<reference evidence="1 2" key="1">
    <citation type="submission" date="2007-04" db="EMBL/GenBank/DDBJ databases">
        <authorList>
            <person name="Fulton L."/>
            <person name="Clifton S."/>
            <person name="Fulton B."/>
            <person name="Xu J."/>
            <person name="Minx P."/>
            <person name="Pepin K.H."/>
            <person name="Johnson M."/>
            <person name="Thiruvilangam P."/>
            <person name="Bhonagiri V."/>
            <person name="Nash W.E."/>
            <person name="Mardis E.R."/>
            <person name="Wilson R.K."/>
        </authorList>
    </citation>
    <scope>NUCLEOTIDE SEQUENCE [LARGE SCALE GENOMIC DNA]</scope>
    <source>
        <strain evidence="1 2">ATCC 29149</strain>
    </source>
</reference>
<dbReference type="AlphaFoldDB" id="A7B671"/>
<proteinExistence type="predicted"/>
<evidence type="ECO:0000313" key="2">
    <source>
        <dbReference type="Proteomes" id="UP000004410"/>
    </source>
</evidence>
<dbReference type="Proteomes" id="UP000004410">
    <property type="component" value="Unassembled WGS sequence"/>
</dbReference>
<dbReference type="EMBL" id="AAYG02000027">
    <property type="protein sequence ID" value="EDN76623.1"/>
    <property type="molecule type" value="Genomic_DNA"/>
</dbReference>
<protein>
    <submittedName>
        <fullName evidence="1">Uncharacterized protein</fullName>
    </submittedName>
</protein>